<evidence type="ECO:0000313" key="3">
    <source>
        <dbReference type="Proteomes" id="UP001500731"/>
    </source>
</evidence>
<feature type="compositionally biased region" description="Low complexity" evidence="1">
    <location>
        <begin position="188"/>
        <end position="197"/>
    </location>
</feature>
<sequence length="409" mass="39216">MTGEYNGKSAEEELTAIRGIEDWRIPEAMSLQLSLGSLDTALKALVESDAAWQGEAGDAARAHVTQMRTEFARIEKLVGVIVGAIDTANTSRRATVSGTELPSDAVPPFWVNAVKAGGTVTYPGLGPLPANTALSAISNLLAGQRDEQAQKTVESVRTAMVDPTQKIAKARAEMAGDEQTPPGGAPASGGPMAFPGGSYPGGTGGSYPGSVSGGYPGGAGSVPGGGGGGGLIGGPAYPPGGTYPGGPGPFPGDRPTIDDPNLNGHVPGGGVPGHGTLPGGSAGGTVPGGLLGGAIGGGGAAALAFGARGGLSGLGGRGLSGLTSGGLLGGGTGGVSGAGGAGAAQPGATGMGSRSGGGMVGGQGGSGSEEKKQRRGGADGPIAEHLEDDDEPIARAKGARAGSRDDASE</sequence>
<evidence type="ECO:0000313" key="2">
    <source>
        <dbReference type="EMBL" id="GAA4480814.1"/>
    </source>
</evidence>
<feature type="compositionally biased region" description="Gly residues" evidence="1">
    <location>
        <begin position="349"/>
        <end position="367"/>
    </location>
</feature>
<organism evidence="2 3">
    <name type="scientific">Microbacterium panaciterrae</name>
    <dbReference type="NCBI Taxonomy" id="985759"/>
    <lineage>
        <taxon>Bacteria</taxon>
        <taxon>Bacillati</taxon>
        <taxon>Actinomycetota</taxon>
        <taxon>Actinomycetes</taxon>
        <taxon>Micrococcales</taxon>
        <taxon>Microbacteriaceae</taxon>
        <taxon>Microbacterium</taxon>
    </lineage>
</organism>
<accession>A0ABP8P2P9</accession>
<dbReference type="Proteomes" id="UP001500731">
    <property type="component" value="Unassembled WGS sequence"/>
</dbReference>
<feature type="region of interest" description="Disordered" evidence="1">
    <location>
        <begin position="226"/>
        <end position="282"/>
    </location>
</feature>
<protein>
    <recommendedName>
        <fullName evidence="4">PPE family protein</fullName>
    </recommendedName>
</protein>
<keyword evidence="3" id="KW-1185">Reference proteome</keyword>
<gene>
    <name evidence="2" type="ORF">GCM10023171_08240</name>
</gene>
<name>A0ABP8P2P9_9MICO</name>
<dbReference type="EMBL" id="BAABGP010000005">
    <property type="protein sequence ID" value="GAA4480814.1"/>
    <property type="molecule type" value="Genomic_DNA"/>
</dbReference>
<dbReference type="RefSeq" id="WP_345184634.1">
    <property type="nucleotide sequence ID" value="NZ_BAABGP010000005.1"/>
</dbReference>
<evidence type="ECO:0008006" key="4">
    <source>
        <dbReference type="Google" id="ProtNLM"/>
    </source>
</evidence>
<comment type="caution">
    <text evidence="2">The sequence shown here is derived from an EMBL/GenBank/DDBJ whole genome shotgun (WGS) entry which is preliminary data.</text>
</comment>
<proteinExistence type="predicted"/>
<feature type="region of interest" description="Disordered" evidence="1">
    <location>
        <begin position="175"/>
        <end position="201"/>
    </location>
</feature>
<evidence type="ECO:0000256" key="1">
    <source>
        <dbReference type="SAM" id="MobiDB-lite"/>
    </source>
</evidence>
<feature type="compositionally biased region" description="Gly residues" evidence="1">
    <location>
        <begin position="266"/>
        <end position="282"/>
    </location>
</feature>
<reference evidence="3" key="1">
    <citation type="journal article" date="2019" name="Int. J. Syst. Evol. Microbiol.">
        <title>The Global Catalogue of Microorganisms (GCM) 10K type strain sequencing project: providing services to taxonomists for standard genome sequencing and annotation.</title>
        <authorList>
            <consortium name="The Broad Institute Genomics Platform"/>
            <consortium name="The Broad Institute Genome Sequencing Center for Infectious Disease"/>
            <person name="Wu L."/>
            <person name="Ma J."/>
        </authorList>
    </citation>
    <scope>NUCLEOTIDE SEQUENCE [LARGE SCALE GENOMIC DNA]</scope>
    <source>
        <strain evidence="3">JCM 17839</strain>
    </source>
</reference>
<feature type="region of interest" description="Disordered" evidence="1">
    <location>
        <begin position="338"/>
        <end position="409"/>
    </location>
</feature>